<proteinExistence type="predicted"/>
<feature type="transmembrane region" description="Helical" evidence="1">
    <location>
        <begin position="91"/>
        <end position="113"/>
    </location>
</feature>
<name>A0ABY5EFU8_9PSED</name>
<feature type="transmembrane region" description="Helical" evidence="1">
    <location>
        <begin position="167"/>
        <end position="183"/>
    </location>
</feature>
<accession>A0ABY5EFU8</accession>
<evidence type="ECO:0000313" key="3">
    <source>
        <dbReference type="Proteomes" id="UP001059607"/>
    </source>
</evidence>
<sequence>MYSLEAVGMTTPSYYGKWQEGWYLCASLTTVVLAVALAIGVAQPDVVGVRAVAVFSARFALVLFCTAFAASALHTLWPAPRTHWLKRNRRYLGVAFAAAHTVHMAAVIAFAIAAPALFDTAKPPFAFSILGAIGYLFMYAMVATSFDRTAAWLGKSAWKWLHRVGSYYLWSMFISAFTIYTLHRPTVELHVVLCVSLLVIAISLRSVAAWIRRSQLKVQGAAAR</sequence>
<evidence type="ECO:0000256" key="1">
    <source>
        <dbReference type="SAM" id="Phobius"/>
    </source>
</evidence>
<feature type="transmembrane region" description="Helical" evidence="1">
    <location>
        <begin position="189"/>
        <end position="211"/>
    </location>
</feature>
<keyword evidence="3" id="KW-1185">Reference proteome</keyword>
<protein>
    <submittedName>
        <fullName evidence="2">Ferric reductase-like transmembrane domain-containing protein</fullName>
    </submittedName>
</protein>
<dbReference type="EMBL" id="CP101125">
    <property type="protein sequence ID" value="UTO14656.1"/>
    <property type="molecule type" value="Genomic_DNA"/>
</dbReference>
<reference evidence="2" key="1">
    <citation type="submission" date="2022-07" db="EMBL/GenBank/DDBJ databases">
        <title>Pseudomonas nunamit sp. nov. an antifungal species isolated from Greenland.</title>
        <authorList>
            <person name="Ntana F."/>
            <person name="Hennessy R.C."/>
            <person name="Zervas A."/>
            <person name="Stougaard P."/>
        </authorList>
    </citation>
    <scope>NUCLEOTIDE SEQUENCE</scope>
    <source>
        <strain evidence="2">In5</strain>
    </source>
</reference>
<evidence type="ECO:0000313" key="2">
    <source>
        <dbReference type="EMBL" id="UTO14656.1"/>
    </source>
</evidence>
<feature type="transmembrane region" description="Helical" evidence="1">
    <location>
        <begin position="21"/>
        <end position="43"/>
    </location>
</feature>
<dbReference type="RefSeq" id="WP_152981114.1">
    <property type="nucleotide sequence ID" value="NZ_CP101125.1"/>
</dbReference>
<keyword evidence="1" id="KW-0472">Membrane</keyword>
<gene>
    <name evidence="2" type="ORF">NK667_31760</name>
</gene>
<organism evidence="2 3">
    <name type="scientific">Pseudomonas nunensis</name>
    <dbReference type="NCBI Taxonomy" id="2961896"/>
    <lineage>
        <taxon>Bacteria</taxon>
        <taxon>Pseudomonadati</taxon>
        <taxon>Pseudomonadota</taxon>
        <taxon>Gammaproteobacteria</taxon>
        <taxon>Pseudomonadales</taxon>
        <taxon>Pseudomonadaceae</taxon>
        <taxon>Pseudomonas</taxon>
    </lineage>
</organism>
<dbReference type="Proteomes" id="UP001059607">
    <property type="component" value="Chromosome"/>
</dbReference>
<keyword evidence="1" id="KW-0812">Transmembrane</keyword>
<keyword evidence="1" id="KW-1133">Transmembrane helix</keyword>
<feature type="transmembrane region" description="Helical" evidence="1">
    <location>
        <begin position="55"/>
        <end position="79"/>
    </location>
</feature>
<feature type="transmembrane region" description="Helical" evidence="1">
    <location>
        <begin position="125"/>
        <end position="146"/>
    </location>
</feature>